<evidence type="ECO:0000313" key="4">
    <source>
        <dbReference type="Proteomes" id="UP001596337"/>
    </source>
</evidence>
<evidence type="ECO:0000256" key="1">
    <source>
        <dbReference type="ARBA" id="ARBA00004370"/>
    </source>
</evidence>
<protein>
    <recommendedName>
        <fullName evidence="5">Mce-associated membrane protein</fullName>
    </recommendedName>
</protein>
<comment type="subcellular location">
    <subcellularLocation>
        <location evidence="1">Membrane</location>
    </subcellularLocation>
</comment>
<dbReference type="EMBL" id="JBHSXX010000001">
    <property type="protein sequence ID" value="MFC6870581.1"/>
    <property type="molecule type" value="Genomic_DNA"/>
</dbReference>
<keyword evidence="4" id="KW-1185">Reference proteome</keyword>
<dbReference type="PANTHER" id="PTHR37042:SF4">
    <property type="entry name" value="OUTER MEMBRANE PROTEIN RV1973"/>
    <property type="match status" value="1"/>
</dbReference>
<dbReference type="Gene3D" id="3.10.450.50">
    <property type="match status" value="1"/>
</dbReference>
<evidence type="ECO:0000256" key="2">
    <source>
        <dbReference type="ARBA" id="ARBA00023136"/>
    </source>
</evidence>
<gene>
    <name evidence="3" type="ORF">ACFQGD_25955</name>
</gene>
<keyword evidence="2" id="KW-0472">Membrane</keyword>
<dbReference type="Proteomes" id="UP001596337">
    <property type="component" value="Unassembled WGS sequence"/>
</dbReference>
<sequence length="171" mass="18305">MAAYARSSRTRVALAVGAVLAVAAAVTIGIAAESKPRTDEINYAHVDQPRTTAVADKAKRITREVFSFTPDTVAATKRTVRQTLRGDAVAQYDKLYGPLLSQARSEGLSMRTSVASVGVQQLRGDHATVLVFANQRGQKKGSDQPSLGGARVQLKLRKTDDGWKIVGITVL</sequence>
<reference evidence="4" key="1">
    <citation type="journal article" date="2019" name="Int. J. Syst. Evol. Microbiol.">
        <title>The Global Catalogue of Microorganisms (GCM) 10K type strain sequencing project: providing services to taxonomists for standard genome sequencing and annotation.</title>
        <authorList>
            <consortium name="The Broad Institute Genomics Platform"/>
            <consortium name="The Broad Institute Genome Sequencing Center for Infectious Disease"/>
            <person name="Wu L."/>
            <person name="Ma J."/>
        </authorList>
    </citation>
    <scope>NUCLEOTIDE SEQUENCE [LARGE SCALE GENOMIC DNA]</scope>
    <source>
        <strain evidence="4">KCTC 32255</strain>
    </source>
</reference>
<dbReference type="PANTHER" id="PTHR37042">
    <property type="entry name" value="OUTER MEMBRANE PROTEIN RV1973"/>
    <property type="match status" value="1"/>
</dbReference>
<evidence type="ECO:0008006" key="5">
    <source>
        <dbReference type="Google" id="ProtNLM"/>
    </source>
</evidence>
<evidence type="ECO:0000313" key="3">
    <source>
        <dbReference type="EMBL" id="MFC6870581.1"/>
    </source>
</evidence>
<dbReference type="InterPro" id="IPR032710">
    <property type="entry name" value="NTF2-like_dom_sf"/>
</dbReference>
<name>A0ABW2C5G4_9PSEU</name>
<dbReference type="SUPFAM" id="SSF54427">
    <property type="entry name" value="NTF2-like"/>
    <property type="match status" value="1"/>
</dbReference>
<dbReference type="RefSeq" id="WP_345399936.1">
    <property type="nucleotide sequence ID" value="NZ_BAABLA010000095.1"/>
</dbReference>
<accession>A0ABW2C5G4</accession>
<organism evidence="3 4">
    <name type="scientific">Haloechinothrix salitolerans</name>
    <dbReference type="NCBI Taxonomy" id="926830"/>
    <lineage>
        <taxon>Bacteria</taxon>
        <taxon>Bacillati</taxon>
        <taxon>Actinomycetota</taxon>
        <taxon>Actinomycetes</taxon>
        <taxon>Pseudonocardiales</taxon>
        <taxon>Pseudonocardiaceae</taxon>
        <taxon>Haloechinothrix</taxon>
    </lineage>
</organism>
<proteinExistence type="predicted"/>
<comment type="caution">
    <text evidence="3">The sequence shown here is derived from an EMBL/GenBank/DDBJ whole genome shotgun (WGS) entry which is preliminary data.</text>
</comment>